<dbReference type="EMBL" id="AVPG01000030">
    <property type="protein sequence ID" value="KGX84842.1"/>
    <property type="molecule type" value="Genomic_DNA"/>
</dbReference>
<protein>
    <submittedName>
        <fullName evidence="1">Uncharacterized protein</fullName>
    </submittedName>
</protein>
<gene>
    <name evidence="1" type="ORF">N784_11740</name>
</gene>
<name>A0A0A5HMI8_9BACI</name>
<organism evidence="1 2">
    <name type="scientific">Pontibacillus litoralis JSM 072002</name>
    <dbReference type="NCBI Taxonomy" id="1385512"/>
    <lineage>
        <taxon>Bacteria</taxon>
        <taxon>Bacillati</taxon>
        <taxon>Bacillota</taxon>
        <taxon>Bacilli</taxon>
        <taxon>Bacillales</taxon>
        <taxon>Bacillaceae</taxon>
        <taxon>Pontibacillus</taxon>
    </lineage>
</organism>
<dbReference type="AlphaFoldDB" id="A0A0A5HMI8"/>
<reference evidence="1 2" key="1">
    <citation type="submission" date="2013-08" db="EMBL/GenBank/DDBJ databases">
        <authorList>
            <person name="Huang J."/>
            <person name="Wang G."/>
        </authorList>
    </citation>
    <scope>NUCLEOTIDE SEQUENCE [LARGE SCALE GENOMIC DNA]</scope>
    <source>
        <strain evidence="1 2">JSM 072002</strain>
    </source>
</reference>
<accession>A0A0A5HMI8</accession>
<evidence type="ECO:0000313" key="2">
    <source>
        <dbReference type="Proteomes" id="UP000030401"/>
    </source>
</evidence>
<comment type="caution">
    <text evidence="1">The sequence shown here is derived from an EMBL/GenBank/DDBJ whole genome shotgun (WGS) entry which is preliminary data.</text>
</comment>
<sequence>MVIKYKESAYDNLDKCAVINSVLKSTLNNNRVCPYDGIKFYTDNKVSWSLLKQIKGHEHPQWFKNEIEMYKYQLNYRLFFVQWGVALQPSS</sequence>
<dbReference type="STRING" id="1385512.N784_11740"/>
<evidence type="ECO:0000313" key="1">
    <source>
        <dbReference type="EMBL" id="KGX84842.1"/>
    </source>
</evidence>
<keyword evidence="2" id="KW-1185">Reference proteome</keyword>
<dbReference type="Proteomes" id="UP000030401">
    <property type="component" value="Unassembled WGS sequence"/>
</dbReference>
<proteinExistence type="predicted"/>